<dbReference type="InterPro" id="IPR007369">
    <property type="entry name" value="Peptidase_A22B_SPP"/>
</dbReference>
<sequence>MGDTNDFSIKAQLYLALGSLLSGAVLVVYLGSRRLLHYTLEKREKNHSFEEVLHTDDTLALPFMGSMVLFLAYVFLRFIPLDYFNTVISFYLSVIGILSLGSFLKAYINPSFFTGIFCCAVGGVYYMTNSWLANNLLTIAIGVRTIGSVHLGSFQSAFVMLLGLFLYDIFWVFGSDVMLTVAGGINGPIKLVFPRTIFGDHKEVSLLGLGDLIVPGFFIAQTLIFSMEYVKRGTFYFNVVIVAYTMSLMNTMVVMIVFDHGQPALLFIVPWLLIAFFGAVAVKGDLKPVFAYTSDAVTFQNVDSREKTEADSLLKNQLEENEKEETFYDVLWWEILALFGREPTTENMDHSTQKEEAKGRSKKEQ</sequence>
<evidence type="ECO:0000256" key="5">
    <source>
        <dbReference type="ARBA" id="ARBA00022824"/>
    </source>
</evidence>
<feature type="transmembrane region" description="Helical" evidence="9">
    <location>
        <begin position="236"/>
        <end position="258"/>
    </location>
</feature>
<dbReference type="AlphaFoldDB" id="A0A061IZE4"/>
<evidence type="ECO:0000313" key="10">
    <source>
        <dbReference type="EMBL" id="ESL06417.1"/>
    </source>
</evidence>
<dbReference type="PANTHER" id="PTHR12174">
    <property type="entry name" value="SIGNAL PEPTIDE PEPTIDASE"/>
    <property type="match status" value="1"/>
</dbReference>
<organism evidence="10 11">
    <name type="scientific">Trypanosoma rangeli SC58</name>
    <dbReference type="NCBI Taxonomy" id="429131"/>
    <lineage>
        <taxon>Eukaryota</taxon>
        <taxon>Discoba</taxon>
        <taxon>Euglenozoa</taxon>
        <taxon>Kinetoplastea</taxon>
        <taxon>Metakinetoplastina</taxon>
        <taxon>Trypanosomatida</taxon>
        <taxon>Trypanosomatidae</taxon>
        <taxon>Trypanosoma</taxon>
        <taxon>Herpetosoma</taxon>
    </lineage>
</organism>
<dbReference type="PANTHER" id="PTHR12174:SF23">
    <property type="entry name" value="MINOR HISTOCOMPATIBILITY ANTIGEN H13"/>
    <property type="match status" value="1"/>
</dbReference>
<dbReference type="GO" id="GO:0006465">
    <property type="term" value="P:signal peptide processing"/>
    <property type="evidence" value="ECO:0007669"/>
    <property type="project" value="TreeGrafter"/>
</dbReference>
<gene>
    <name evidence="10" type="ORF">TRSC58_05910</name>
</gene>
<keyword evidence="5" id="KW-0256">Endoplasmic reticulum</keyword>
<keyword evidence="6 9" id="KW-1133">Transmembrane helix</keyword>
<comment type="subcellular location">
    <subcellularLocation>
        <location evidence="1">Endoplasmic reticulum membrane</location>
        <topology evidence="1">Multi-pass membrane protein</topology>
    </subcellularLocation>
</comment>
<evidence type="ECO:0000256" key="7">
    <source>
        <dbReference type="ARBA" id="ARBA00023136"/>
    </source>
</evidence>
<evidence type="ECO:0000313" key="11">
    <source>
        <dbReference type="Proteomes" id="UP000031737"/>
    </source>
</evidence>
<dbReference type="InterPro" id="IPR006639">
    <property type="entry name" value="Preselin/SPP"/>
</dbReference>
<reference evidence="10 11" key="1">
    <citation type="submission" date="2013-07" db="EMBL/GenBank/DDBJ databases">
        <authorList>
            <person name="Stoco P.H."/>
            <person name="Wagner G."/>
            <person name="Gerber A."/>
            <person name="Zaha A."/>
            <person name="Thompson C."/>
            <person name="Bartholomeu D.C."/>
            <person name="Luckemeyer D.D."/>
            <person name="Bahia D."/>
            <person name="Loreto E."/>
            <person name="Prestes E.B."/>
            <person name="Lima F.M."/>
            <person name="Rodrigues-Luiz G."/>
            <person name="Vallejo G.A."/>
            <person name="Filho J.F."/>
            <person name="Monteiro K.M."/>
            <person name="Tyler K.M."/>
            <person name="de Almeida L.G."/>
            <person name="Ortiz M.F."/>
            <person name="Siervo M.A."/>
            <person name="de Moraes M.H."/>
            <person name="Cunha O.L."/>
            <person name="Mendonca-Neto R."/>
            <person name="Silva R."/>
            <person name="Teixeira S.M."/>
            <person name="Murta S.M."/>
            <person name="Sincero T.C."/>
            <person name="Mendes T.A."/>
            <person name="Urmenyi T.P."/>
            <person name="Silva V.G."/>
            <person name="da Rocha W.D."/>
            <person name="Andersson B."/>
            <person name="Romanha A.J."/>
            <person name="Steindel M."/>
            <person name="de Vasconcelos A.T."/>
            <person name="Grisard E.C."/>
        </authorList>
    </citation>
    <scope>NUCLEOTIDE SEQUENCE [LARGE SCALE GENOMIC DNA]</scope>
    <source>
        <strain evidence="10 11">SC58</strain>
    </source>
</reference>
<comment type="caution">
    <text evidence="10">The sequence shown here is derived from an EMBL/GenBank/DDBJ whole genome shotgun (WGS) entry which is preliminary data.</text>
</comment>
<feature type="transmembrane region" description="Helical" evidence="9">
    <location>
        <begin position="149"/>
        <end position="173"/>
    </location>
</feature>
<evidence type="ECO:0000256" key="3">
    <source>
        <dbReference type="ARBA" id="ARBA00022692"/>
    </source>
</evidence>
<dbReference type="Pfam" id="PF04258">
    <property type="entry name" value="Peptidase_A22B"/>
    <property type="match status" value="1"/>
</dbReference>
<name>A0A061IZE4_TRYRA</name>
<evidence type="ECO:0000256" key="2">
    <source>
        <dbReference type="ARBA" id="ARBA00006859"/>
    </source>
</evidence>
<evidence type="ECO:0000256" key="6">
    <source>
        <dbReference type="ARBA" id="ARBA00022989"/>
    </source>
</evidence>
<dbReference type="Proteomes" id="UP000031737">
    <property type="component" value="Unassembled WGS sequence"/>
</dbReference>
<feature type="transmembrane region" description="Helical" evidence="9">
    <location>
        <begin position="12"/>
        <end position="31"/>
    </location>
</feature>
<evidence type="ECO:0000256" key="4">
    <source>
        <dbReference type="ARBA" id="ARBA00022801"/>
    </source>
</evidence>
<evidence type="ECO:0000256" key="8">
    <source>
        <dbReference type="SAM" id="MobiDB-lite"/>
    </source>
</evidence>
<dbReference type="GO" id="GO:0098554">
    <property type="term" value="C:cytoplasmic side of endoplasmic reticulum membrane"/>
    <property type="evidence" value="ECO:0007669"/>
    <property type="project" value="TreeGrafter"/>
</dbReference>
<accession>A0A061IZE4</accession>
<keyword evidence="7 9" id="KW-0472">Membrane</keyword>
<dbReference type="GO" id="GO:0033619">
    <property type="term" value="P:membrane protein proteolysis"/>
    <property type="evidence" value="ECO:0007669"/>
    <property type="project" value="TreeGrafter"/>
</dbReference>
<feature type="region of interest" description="Disordered" evidence="8">
    <location>
        <begin position="344"/>
        <end position="365"/>
    </location>
</feature>
<protein>
    <submittedName>
        <fullName evidence="10">Signal peptide protein peptidase</fullName>
    </submittedName>
</protein>
<dbReference type="VEuPathDB" id="TriTrypDB:TRSC58_05910"/>
<evidence type="ECO:0000256" key="1">
    <source>
        <dbReference type="ARBA" id="ARBA00004477"/>
    </source>
</evidence>
<feature type="transmembrane region" description="Helical" evidence="9">
    <location>
        <begin position="264"/>
        <end position="282"/>
    </location>
</feature>
<dbReference type="GO" id="GO:0098553">
    <property type="term" value="C:lumenal side of endoplasmic reticulum membrane"/>
    <property type="evidence" value="ECO:0007669"/>
    <property type="project" value="TreeGrafter"/>
</dbReference>
<feature type="transmembrane region" description="Helical" evidence="9">
    <location>
        <begin position="59"/>
        <end position="76"/>
    </location>
</feature>
<keyword evidence="3 9" id="KW-0812">Transmembrane</keyword>
<keyword evidence="4" id="KW-0378">Hydrolase</keyword>
<comment type="similarity">
    <text evidence="2">Belongs to the peptidase A22B family.</text>
</comment>
<dbReference type="OrthoDB" id="29661at2759"/>
<dbReference type="SMART" id="SM00730">
    <property type="entry name" value="PSN"/>
    <property type="match status" value="1"/>
</dbReference>
<feature type="transmembrane region" description="Helical" evidence="9">
    <location>
        <begin position="83"/>
        <end position="104"/>
    </location>
</feature>
<keyword evidence="11" id="KW-1185">Reference proteome</keyword>
<proteinExistence type="inferred from homology"/>
<feature type="transmembrane region" description="Helical" evidence="9">
    <location>
        <begin position="110"/>
        <end position="128"/>
    </location>
</feature>
<evidence type="ECO:0000256" key="9">
    <source>
        <dbReference type="SAM" id="Phobius"/>
    </source>
</evidence>
<dbReference type="GO" id="GO:0042500">
    <property type="term" value="F:aspartic endopeptidase activity, intramembrane cleaving"/>
    <property type="evidence" value="ECO:0007669"/>
    <property type="project" value="InterPro"/>
</dbReference>
<feature type="transmembrane region" description="Helical" evidence="9">
    <location>
        <begin position="204"/>
        <end position="224"/>
    </location>
</feature>
<dbReference type="EMBL" id="AUPL01005910">
    <property type="protein sequence ID" value="ESL06417.1"/>
    <property type="molecule type" value="Genomic_DNA"/>
</dbReference>